<dbReference type="InterPro" id="IPR035223">
    <property type="entry name" value="DUF5335"/>
</dbReference>
<dbReference type="RefSeq" id="WP_154738860.1">
    <property type="nucleotide sequence ID" value="NZ_WMBQ01000001.1"/>
</dbReference>
<accession>A0A6I3KL05</accession>
<comment type="caution">
    <text evidence="1">The sequence shown here is derived from an EMBL/GenBank/DDBJ whole genome shotgun (WGS) entry which is preliminary data.</text>
</comment>
<organism evidence="1 2">
    <name type="scientific">Hyphomicrobium album</name>
    <dbReference type="NCBI Taxonomy" id="2665159"/>
    <lineage>
        <taxon>Bacteria</taxon>
        <taxon>Pseudomonadati</taxon>
        <taxon>Pseudomonadota</taxon>
        <taxon>Alphaproteobacteria</taxon>
        <taxon>Hyphomicrobiales</taxon>
        <taxon>Hyphomicrobiaceae</taxon>
        <taxon>Hyphomicrobium</taxon>
    </lineage>
</organism>
<evidence type="ECO:0000313" key="2">
    <source>
        <dbReference type="Proteomes" id="UP000440694"/>
    </source>
</evidence>
<gene>
    <name evidence="1" type="ORF">GIW81_08805</name>
</gene>
<evidence type="ECO:0000313" key="1">
    <source>
        <dbReference type="EMBL" id="MTD94432.1"/>
    </source>
</evidence>
<name>A0A6I3KL05_9HYPH</name>
<proteinExistence type="predicted"/>
<dbReference type="EMBL" id="WMBQ01000001">
    <property type="protein sequence ID" value="MTD94432.1"/>
    <property type="molecule type" value="Genomic_DNA"/>
</dbReference>
<protein>
    <submittedName>
        <fullName evidence="1">Uncharacterized protein</fullName>
    </submittedName>
</protein>
<keyword evidence="2" id="KW-1185">Reference proteome</keyword>
<reference evidence="1 2" key="1">
    <citation type="submission" date="2019-11" db="EMBL/GenBank/DDBJ databases">
        <title>Identification of a novel strain.</title>
        <authorList>
            <person name="Xu Q."/>
            <person name="Wang G."/>
        </authorList>
    </citation>
    <scope>NUCLEOTIDE SEQUENCE [LARGE SCALE GENOMIC DNA]</scope>
    <source>
        <strain evidence="2">xq</strain>
    </source>
</reference>
<dbReference type="AlphaFoldDB" id="A0A6I3KL05"/>
<dbReference type="Proteomes" id="UP000440694">
    <property type="component" value="Unassembled WGS sequence"/>
</dbReference>
<dbReference type="Pfam" id="PF17269">
    <property type="entry name" value="DUF5335"/>
    <property type="match status" value="1"/>
</dbReference>
<sequence>MNQKIDKSEWRAALDTLSKSLSGKQAEIEIAALSLGDQIAAEWVPIIGIAYDHKDDIVEVALEGLDHIISHPRELHFQQQGGLVSALEIVDADGVRNIVKFREPLMLPAP</sequence>